<evidence type="ECO:0000313" key="3">
    <source>
        <dbReference type="EMBL" id="RVU35964.1"/>
    </source>
</evidence>
<gene>
    <name evidence="3" type="primary">lptC</name>
    <name evidence="3" type="ORF">EOI86_11985</name>
</gene>
<dbReference type="AlphaFoldDB" id="A0A437QN34"/>
<dbReference type="Pfam" id="PF06835">
    <property type="entry name" value="LptC"/>
    <property type="match status" value="1"/>
</dbReference>
<dbReference type="InterPro" id="IPR010664">
    <property type="entry name" value="LipoPS_assembly_LptC-rel"/>
</dbReference>
<reference evidence="4" key="1">
    <citation type="submission" date="2019-01" db="EMBL/GenBank/DDBJ databases">
        <title>Gri0909 isolated from a small marine red alga.</title>
        <authorList>
            <person name="Kim J."/>
            <person name="Jeong S.E."/>
            <person name="Jeon C.O."/>
        </authorList>
    </citation>
    <scope>NUCLEOTIDE SEQUENCE [LARGE SCALE GENOMIC DNA]</scope>
    <source>
        <strain evidence="4">Gri0909</strain>
    </source>
</reference>
<dbReference type="Proteomes" id="UP000287447">
    <property type="component" value="Unassembled WGS sequence"/>
</dbReference>
<dbReference type="EMBL" id="SADE01000002">
    <property type="protein sequence ID" value="RVU35964.1"/>
    <property type="molecule type" value="Genomic_DNA"/>
</dbReference>
<accession>A0A437QN34</accession>
<feature type="transmembrane region" description="Helical" evidence="2">
    <location>
        <begin position="36"/>
        <end position="55"/>
    </location>
</feature>
<feature type="region of interest" description="Disordered" evidence="1">
    <location>
        <begin position="1"/>
        <end position="22"/>
    </location>
</feature>
<sequence length="222" mass="24488">MAAADKTPQTGRQRQNIPLGTRSTRIDRTYGRMVQFLKVVLPTVALMLIALLIAWPRLSDQTTLPGMKLLDIDGNSGDSMQLSNARYQGVDDKDQPYTVTADKVRQENLDANFVNLDGPKADIMMADQSWAAITALTGEFNREEQVLNLTGNVNFFHDLGYEIRTESAQLDIADGHAAGNEHVEGQGPFGQFDADGFEVFDRGARVLLTGKSRVLIYPDADQ</sequence>
<dbReference type="NCBIfam" id="TIGR04409">
    <property type="entry name" value="LptC_YrbK"/>
    <property type="match status" value="1"/>
</dbReference>
<evidence type="ECO:0000256" key="2">
    <source>
        <dbReference type="SAM" id="Phobius"/>
    </source>
</evidence>
<comment type="caution">
    <text evidence="3">The sequence shown here is derived from an EMBL/GenBank/DDBJ whole genome shotgun (WGS) entry which is preliminary data.</text>
</comment>
<proteinExistence type="predicted"/>
<dbReference type="GO" id="GO:0005886">
    <property type="term" value="C:plasma membrane"/>
    <property type="evidence" value="ECO:0007669"/>
    <property type="project" value="InterPro"/>
</dbReference>
<evidence type="ECO:0000256" key="1">
    <source>
        <dbReference type="SAM" id="MobiDB-lite"/>
    </source>
</evidence>
<dbReference type="GO" id="GO:0015221">
    <property type="term" value="F:lipopolysaccharide transmembrane transporter activity"/>
    <property type="evidence" value="ECO:0007669"/>
    <property type="project" value="InterPro"/>
</dbReference>
<name>A0A437QN34_9PROT</name>
<keyword evidence="4" id="KW-1185">Reference proteome</keyword>
<protein>
    <submittedName>
        <fullName evidence="3">LPS export ABC transporter periplasmic protein LptC</fullName>
    </submittedName>
</protein>
<feature type="compositionally biased region" description="Polar residues" evidence="1">
    <location>
        <begin position="7"/>
        <end position="22"/>
    </location>
</feature>
<keyword evidence="2" id="KW-1133">Transmembrane helix</keyword>
<evidence type="ECO:0000313" key="4">
    <source>
        <dbReference type="Proteomes" id="UP000287447"/>
    </source>
</evidence>
<dbReference type="Gene3D" id="2.60.450.10">
    <property type="entry name" value="Lipopolysaccharide (LPS) transport protein A like domain"/>
    <property type="match status" value="1"/>
</dbReference>
<dbReference type="RefSeq" id="WP_127765441.1">
    <property type="nucleotide sequence ID" value="NZ_SADE01000002.1"/>
</dbReference>
<keyword evidence="2" id="KW-0472">Membrane</keyword>
<keyword evidence="2" id="KW-0812">Transmembrane</keyword>
<dbReference type="InterPro" id="IPR026265">
    <property type="entry name" value="LptC"/>
</dbReference>
<dbReference type="OrthoDB" id="8441710at2"/>
<organism evidence="3 4">
    <name type="scientific">Hwanghaeella grinnelliae</name>
    <dbReference type="NCBI Taxonomy" id="2500179"/>
    <lineage>
        <taxon>Bacteria</taxon>
        <taxon>Pseudomonadati</taxon>
        <taxon>Pseudomonadota</taxon>
        <taxon>Alphaproteobacteria</taxon>
        <taxon>Rhodospirillales</taxon>
        <taxon>Rhodospirillaceae</taxon>
        <taxon>Hwanghaeella</taxon>
    </lineage>
</organism>